<dbReference type="GO" id="GO:0051479">
    <property type="term" value="P:mannosylglycerate biosynthetic process"/>
    <property type="evidence" value="ECO:0007669"/>
    <property type="project" value="InterPro"/>
</dbReference>
<evidence type="ECO:0000313" key="2">
    <source>
        <dbReference type="EMBL" id="AFU59640.1"/>
    </source>
</evidence>
<dbReference type="STRING" id="1237085.Ngar_c27190"/>
<evidence type="ECO:0000313" key="3">
    <source>
        <dbReference type="Proteomes" id="UP000008037"/>
    </source>
</evidence>
<dbReference type="InParanoid" id="K0II70"/>
<dbReference type="KEGG" id="nga:Ngar_c27190"/>
<dbReference type="HOGENOM" id="CLU_028916_0_0_2"/>
<evidence type="ECO:0000256" key="1">
    <source>
        <dbReference type="NCBIfam" id="TIGR02460"/>
    </source>
</evidence>
<reference evidence="2 3" key="1">
    <citation type="journal article" date="2012" name="Environ. Microbiol.">
        <title>The genome of the ammonia-oxidizing Candidatus Nitrososphaera gargensis: insights into metabolic versatility and environmental adaptations.</title>
        <authorList>
            <person name="Spang A."/>
            <person name="Poehlein A."/>
            <person name="Offre P."/>
            <person name="Zumbragel S."/>
            <person name="Haider S."/>
            <person name="Rychlik N."/>
            <person name="Nowka B."/>
            <person name="Schmeisser C."/>
            <person name="Lebedeva E.V."/>
            <person name="Rattei T."/>
            <person name="Bohm C."/>
            <person name="Schmid M."/>
            <person name="Galushko A."/>
            <person name="Hatzenpichler R."/>
            <person name="Weinmaier T."/>
            <person name="Daniel R."/>
            <person name="Schleper C."/>
            <person name="Spieck E."/>
            <person name="Streit W."/>
            <person name="Wagner M."/>
        </authorList>
    </citation>
    <scope>NUCLEOTIDE SEQUENCE [LARGE SCALE GENOMIC DNA]</scope>
    <source>
        <strain evidence="3">Ga9.2</strain>
    </source>
</reference>
<name>K0II70_NITGG</name>
<keyword evidence="3" id="KW-1185">Reference proteome</keyword>
<dbReference type="AlphaFoldDB" id="K0II70"/>
<sequence length="408" mass="45775">MLIIINNQNVFSNATTMKLDLPRYTERFGATSLHGVQRVYELDSGFDDGKSMSETLMKVGNEQISEIERKMAIVIPIKGERLRLLEGVLSGVPHDCLVIIVSNSPRQPVDRYMLEKDALQQFNKFVGRNALILHQRDPGLSEALNEVGYTSMLGPDGVVRSGKAEGMVLGMLLAKMAGKEYVGFIDADNYVPGAVNEYVKIFASGIAMSKTPYTMVRVSWIYKPKMSETGLYFSKWGRVSELTNQHLNSLISYYTGFETEVMRTGNSGEHCMSLKLAELLTFSSGYSIEPYEIVNVLEEFGGIIPTSYQDAMDKGVEVMQVETRNPHFHEDKGEDHLKEMVVASMGSIYHSKICPPKLREKILESLRTRNMLEEGQQEPPAPVKIDPFKDIDIRQFAKVLSKASTYAQ</sequence>
<dbReference type="Proteomes" id="UP000008037">
    <property type="component" value="Chromosome"/>
</dbReference>
<dbReference type="EMBL" id="CP002408">
    <property type="protein sequence ID" value="AFU59640.1"/>
    <property type="molecule type" value="Genomic_DNA"/>
</dbReference>
<dbReference type="InterPro" id="IPR029044">
    <property type="entry name" value="Nucleotide-diphossugar_trans"/>
</dbReference>
<dbReference type="PATRIC" id="fig|1237085.11.peg.2698"/>
<organism evidence="2 3">
    <name type="scientific">Nitrososphaera gargensis (strain Ga9.2)</name>
    <dbReference type="NCBI Taxonomy" id="1237085"/>
    <lineage>
        <taxon>Archaea</taxon>
        <taxon>Nitrososphaerota</taxon>
        <taxon>Nitrososphaeria</taxon>
        <taxon>Nitrososphaerales</taxon>
        <taxon>Nitrososphaeraceae</taxon>
        <taxon>Nitrososphaera</taxon>
    </lineage>
</organism>
<keyword evidence="2" id="KW-0808">Transferase</keyword>
<dbReference type="CDD" id="cd00761">
    <property type="entry name" value="Glyco_tranf_GTA_type"/>
    <property type="match status" value="1"/>
</dbReference>
<protein>
    <recommendedName>
        <fullName evidence="1">Mannosyl-3-phosphoglycerate synthase</fullName>
        <ecNumber evidence="1">2.4.1.217</ecNumber>
    </recommendedName>
</protein>
<dbReference type="GO" id="GO:0005737">
    <property type="term" value="C:cytoplasm"/>
    <property type="evidence" value="ECO:0007669"/>
    <property type="project" value="InterPro"/>
</dbReference>
<accession>K0II70</accession>
<dbReference type="EC" id="2.4.1.217" evidence="1"/>
<dbReference type="Pfam" id="PF09488">
    <property type="entry name" value="Osmo_MPGsynth"/>
    <property type="match status" value="1"/>
</dbReference>
<dbReference type="NCBIfam" id="TIGR02460">
    <property type="entry name" value="osmo_MPGsynth"/>
    <property type="match status" value="1"/>
</dbReference>
<gene>
    <name evidence="2" type="primary">mngA2</name>
    <name evidence="2" type="ordered locus">Ngar_c27190</name>
</gene>
<dbReference type="GO" id="GO:0050504">
    <property type="term" value="F:mannosyl-3-phosphoglycerate synthase activity"/>
    <property type="evidence" value="ECO:0007669"/>
    <property type="project" value="UniProtKB-UniRule"/>
</dbReference>
<dbReference type="Gene3D" id="3.90.550.10">
    <property type="entry name" value="Spore Coat Polysaccharide Biosynthesis Protein SpsA, Chain A"/>
    <property type="match status" value="1"/>
</dbReference>
<keyword evidence="2" id="KW-0328">Glycosyltransferase</keyword>
<dbReference type="InterPro" id="IPR012812">
    <property type="entry name" value="Osmo_MPG_synth"/>
</dbReference>
<proteinExistence type="predicted"/>